<dbReference type="InterPro" id="IPR018711">
    <property type="entry name" value="NAGPA"/>
</dbReference>
<feature type="domain" description="Phosphodiester glycosidase" evidence="3">
    <location>
        <begin position="169"/>
        <end position="348"/>
    </location>
</feature>
<keyword evidence="5" id="KW-1185">Reference proteome</keyword>
<organism evidence="4 5">
    <name type="scientific">Paenibacillus ginsengarvi</name>
    <dbReference type="NCBI Taxonomy" id="400777"/>
    <lineage>
        <taxon>Bacteria</taxon>
        <taxon>Bacillati</taxon>
        <taxon>Bacillota</taxon>
        <taxon>Bacilli</taxon>
        <taxon>Bacillales</taxon>
        <taxon>Paenibacillaceae</taxon>
        <taxon>Paenibacillus</taxon>
    </lineage>
</organism>
<keyword evidence="4" id="KW-0326">Glycosidase</keyword>
<dbReference type="RefSeq" id="WP_120746440.1">
    <property type="nucleotide sequence ID" value="NZ_RBAH01000004.1"/>
</dbReference>
<dbReference type="PANTHER" id="PTHR40446">
    <property type="entry name" value="N-ACETYLGLUCOSAMINE-1-PHOSPHODIESTER ALPHA-N-ACETYLGLUCOSAMINIDASE"/>
    <property type="match status" value="1"/>
</dbReference>
<evidence type="ECO:0000313" key="5">
    <source>
        <dbReference type="Proteomes" id="UP000282311"/>
    </source>
</evidence>
<dbReference type="EMBL" id="RBAH01000004">
    <property type="protein sequence ID" value="RKN85418.1"/>
    <property type="molecule type" value="Genomic_DNA"/>
</dbReference>
<dbReference type="Pfam" id="PF09992">
    <property type="entry name" value="NAGPA"/>
    <property type="match status" value="1"/>
</dbReference>
<dbReference type="Proteomes" id="UP000282311">
    <property type="component" value="Unassembled WGS sequence"/>
</dbReference>
<evidence type="ECO:0000259" key="3">
    <source>
        <dbReference type="Pfam" id="PF09992"/>
    </source>
</evidence>
<dbReference type="PANTHER" id="PTHR40446:SF2">
    <property type="entry name" value="N-ACETYLGLUCOSAMINE-1-PHOSPHODIESTER ALPHA-N-ACETYLGLUCOSAMINIDASE"/>
    <property type="match status" value="1"/>
</dbReference>
<gene>
    <name evidence="4" type="ORF">D7M11_06900</name>
</gene>
<reference evidence="4 5" key="1">
    <citation type="journal article" date="2007" name="Int. J. Syst. Evol. Microbiol.">
        <title>Paenibacillus ginsengarvi sp. nov., isolated from soil from ginseng cultivation.</title>
        <authorList>
            <person name="Yoon M.H."/>
            <person name="Ten L.N."/>
            <person name="Im W.T."/>
        </authorList>
    </citation>
    <scope>NUCLEOTIDE SEQUENCE [LARGE SCALE GENOMIC DNA]</scope>
    <source>
        <strain evidence="4 5">KCTC 13059</strain>
    </source>
</reference>
<proteinExistence type="predicted"/>
<feature type="transmembrane region" description="Helical" evidence="2">
    <location>
        <begin position="30"/>
        <end position="51"/>
    </location>
</feature>
<keyword evidence="2" id="KW-1133">Transmembrane helix</keyword>
<evidence type="ECO:0000256" key="1">
    <source>
        <dbReference type="SAM" id="MobiDB-lite"/>
    </source>
</evidence>
<comment type="caution">
    <text evidence="4">The sequence shown here is derived from an EMBL/GenBank/DDBJ whole genome shotgun (WGS) entry which is preliminary data.</text>
</comment>
<dbReference type="GO" id="GO:0016798">
    <property type="term" value="F:hydrolase activity, acting on glycosyl bonds"/>
    <property type="evidence" value="ECO:0007669"/>
    <property type="project" value="UniProtKB-KW"/>
</dbReference>
<evidence type="ECO:0000256" key="2">
    <source>
        <dbReference type="SAM" id="Phobius"/>
    </source>
</evidence>
<keyword evidence="2" id="KW-0812">Transmembrane</keyword>
<sequence length="373" mass="41123">MEPKLTNRTSAPGPTVRSPKKKKKRRGLRFVRNLFLLMMISAALFSGWFFLTASGNELRYLMADTLITTQHRHWAKYLIGQEGLDRQVAKYMQQFEEMSETTSTVSVHVPPPREEIKKQEEPLVKIEPIEGAKFKGHLLIVRDPKKIRLAVPDKVGKGEKVSSMVKRTGAIAGVNAGGFVDPEWMGNGFQPTGIVISGGKIYYNDGAMTTPTSIVGIDKDGRMVAGKYTPKQMLEMGVQEAVTFTPKFINDGKGLIKNQADGWGIAPRTCMAQTADGTILFAIIDGRQTHSIGATLYDIQQIFLERGAVIAANLDGGSSTVLVHNNEIVNKPASPHGERYLPTAFLVFDDPAKAPIRNVWEGLDISKIDPSKW</sequence>
<evidence type="ECO:0000313" key="4">
    <source>
        <dbReference type="EMBL" id="RKN85418.1"/>
    </source>
</evidence>
<keyword evidence="4" id="KW-0378">Hydrolase</keyword>
<dbReference type="AlphaFoldDB" id="A0A3B0CL05"/>
<feature type="region of interest" description="Disordered" evidence="1">
    <location>
        <begin position="1"/>
        <end position="24"/>
    </location>
</feature>
<keyword evidence="2" id="KW-0472">Membrane</keyword>
<protein>
    <submittedName>
        <fullName evidence="4">Phosphodiester glycosidase family protein</fullName>
    </submittedName>
</protein>
<name>A0A3B0CL05_9BACL</name>
<feature type="compositionally biased region" description="Polar residues" evidence="1">
    <location>
        <begin position="1"/>
        <end position="12"/>
    </location>
</feature>
<dbReference type="OrthoDB" id="9816453at2"/>
<accession>A0A3B0CL05</accession>